<dbReference type="Proteomes" id="UP000663929">
    <property type="component" value="Chromosome"/>
</dbReference>
<evidence type="ECO:0008006" key="5">
    <source>
        <dbReference type="Google" id="ProtNLM"/>
    </source>
</evidence>
<reference evidence="3" key="1">
    <citation type="submission" date="2021-03" db="EMBL/GenBank/DDBJ databases">
        <title>Acanthopleuribacteraceae sp. M133.</title>
        <authorList>
            <person name="Wang G."/>
        </authorList>
    </citation>
    <scope>NUCLEOTIDE SEQUENCE</scope>
    <source>
        <strain evidence="3">M133</strain>
    </source>
</reference>
<sequence length="315" mass="35243">MDNISIDDMTSKEREEVPVSAMDEHTGLPEGEQSAPDGPKNGTERAETEPTIGTVPTVMPPATFFGETVPTEAPPNGKPRINKSLLVNGICIALIVIGQFLPEPFRHHVLGAGYFGFSGAITNWLAIHMLFERVPGLYGSGIIPLKFESFKKAIRNMIMNQFFTVDNIRRFMEGGSDKPLDLTPIIENLNYDYIYDAFVDVIKSSKFGGMLGMFGGSKALEPMRDPFKRKLREKLTEITQQPEFLSSIAKRDEGPDMYAHWQEKIENMVNSRLEELTPQMVKNIIQEMIRSHLGWLVVWGGVFGALIGFITSFLP</sequence>
<feature type="transmembrane region" description="Helical" evidence="2">
    <location>
        <begin position="108"/>
        <end position="131"/>
    </location>
</feature>
<feature type="region of interest" description="Disordered" evidence="1">
    <location>
        <begin position="1"/>
        <end position="57"/>
    </location>
</feature>
<organism evidence="3 4">
    <name type="scientific">Sulfidibacter corallicola</name>
    <dbReference type="NCBI Taxonomy" id="2818388"/>
    <lineage>
        <taxon>Bacteria</taxon>
        <taxon>Pseudomonadati</taxon>
        <taxon>Acidobacteriota</taxon>
        <taxon>Holophagae</taxon>
        <taxon>Acanthopleuribacterales</taxon>
        <taxon>Acanthopleuribacteraceae</taxon>
        <taxon>Sulfidibacter</taxon>
    </lineage>
</organism>
<dbReference type="RefSeq" id="WP_237377509.1">
    <property type="nucleotide sequence ID" value="NZ_CP071793.1"/>
</dbReference>
<keyword evidence="4" id="KW-1185">Reference proteome</keyword>
<protein>
    <recommendedName>
        <fullName evidence="5">DUF445 domain-containing protein</fullName>
    </recommendedName>
</protein>
<evidence type="ECO:0000313" key="3">
    <source>
        <dbReference type="EMBL" id="QTD47842.1"/>
    </source>
</evidence>
<dbReference type="EMBL" id="CP071793">
    <property type="protein sequence ID" value="QTD47842.1"/>
    <property type="molecule type" value="Genomic_DNA"/>
</dbReference>
<keyword evidence="2" id="KW-1133">Transmembrane helix</keyword>
<feature type="transmembrane region" description="Helical" evidence="2">
    <location>
        <begin position="293"/>
        <end position="314"/>
    </location>
</feature>
<feature type="transmembrane region" description="Helical" evidence="2">
    <location>
        <begin position="85"/>
        <end position="102"/>
    </location>
</feature>
<evidence type="ECO:0000256" key="2">
    <source>
        <dbReference type="SAM" id="Phobius"/>
    </source>
</evidence>
<proteinExistence type="predicted"/>
<dbReference type="PANTHER" id="PTHR38568">
    <property type="entry name" value="DUF445 DOMAIN-CONTAINING PROTEIN-RELATED"/>
    <property type="match status" value="1"/>
</dbReference>
<name>A0A8A4TF49_SULCO</name>
<dbReference type="PANTHER" id="PTHR38568:SF1">
    <property type="entry name" value="DUF445 DOMAIN-CONTAINING PROTEIN"/>
    <property type="match status" value="1"/>
</dbReference>
<keyword evidence="2" id="KW-0812">Transmembrane</keyword>
<gene>
    <name evidence="3" type="ORF">J3U87_19830</name>
</gene>
<accession>A0A8A4TF49</accession>
<feature type="compositionally biased region" description="Basic and acidic residues" evidence="1">
    <location>
        <begin position="9"/>
        <end position="27"/>
    </location>
</feature>
<evidence type="ECO:0000313" key="4">
    <source>
        <dbReference type="Proteomes" id="UP000663929"/>
    </source>
</evidence>
<dbReference type="AlphaFoldDB" id="A0A8A4TF49"/>
<dbReference type="KEGG" id="scor:J3U87_19830"/>
<keyword evidence="2" id="KW-0472">Membrane</keyword>
<evidence type="ECO:0000256" key="1">
    <source>
        <dbReference type="SAM" id="MobiDB-lite"/>
    </source>
</evidence>